<protein>
    <submittedName>
        <fullName evidence="2">Uncharacterized protein</fullName>
    </submittedName>
</protein>
<dbReference type="PANTHER" id="PTHR35711">
    <property type="entry name" value="EXPRESSED PROTEIN"/>
    <property type="match status" value="1"/>
</dbReference>
<keyword evidence="3" id="KW-1185">Reference proteome</keyword>
<feature type="compositionally biased region" description="Low complexity" evidence="1">
    <location>
        <begin position="670"/>
        <end position="685"/>
    </location>
</feature>
<evidence type="ECO:0000313" key="3">
    <source>
        <dbReference type="Proteomes" id="UP000008743"/>
    </source>
</evidence>
<feature type="compositionally biased region" description="Low complexity" evidence="1">
    <location>
        <begin position="693"/>
        <end position="703"/>
    </location>
</feature>
<dbReference type="PANTHER" id="PTHR35711:SF1">
    <property type="entry name" value="ECTODERMAL, ISOFORM F"/>
    <property type="match status" value="1"/>
</dbReference>
<dbReference type="SUPFAM" id="SSF48371">
    <property type="entry name" value="ARM repeat"/>
    <property type="match status" value="1"/>
</dbReference>
<evidence type="ECO:0000313" key="2">
    <source>
        <dbReference type="EMBL" id="KJE95787.1"/>
    </source>
</evidence>
<feature type="compositionally biased region" description="Basic and acidic residues" evidence="1">
    <location>
        <begin position="741"/>
        <end position="753"/>
    </location>
</feature>
<feature type="compositionally biased region" description="Acidic residues" evidence="1">
    <location>
        <begin position="604"/>
        <end position="624"/>
    </location>
</feature>
<evidence type="ECO:0000256" key="1">
    <source>
        <dbReference type="SAM" id="MobiDB-lite"/>
    </source>
</evidence>
<dbReference type="InterPro" id="IPR016024">
    <property type="entry name" value="ARM-type_fold"/>
</dbReference>
<dbReference type="STRING" id="595528.A0A0D2VW79"/>
<gene>
    <name evidence="2" type="ORF">CAOG_006203</name>
</gene>
<feature type="compositionally biased region" description="Acidic residues" evidence="1">
    <location>
        <begin position="583"/>
        <end position="592"/>
    </location>
</feature>
<proteinExistence type="predicted"/>
<feature type="compositionally biased region" description="Polar residues" evidence="1">
    <location>
        <begin position="246"/>
        <end position="263"/>
    </location>
</feature>
<reference evidence="3" key="1">
    <citation type="submission" date="2011-02" db="EMBL/GenBank/DDBJ databases">
        <title>The Genome Sequence of Capsaspora owczarzaki ATCC 30864.</title>
        <authorList>
            <person name="Russ C."/>
            <person name="Cuomo C."/>
            <person name="Burger G."/>
            <person name="Gray M.W."/>
            <person name="Holland P.W.H."/>
            <person name="King N."/>
            <person name="Lang F.B.F."/>
            <person name="Roger A.J."/>
            <person name="Ruiz-Trillo I."/>
            <person name="Young S.K."/>
            <person name="Zeng Q."/>
            <person name="Gargeya S."/>
            <person name="Alvarado L."/>
            <person name="Berlin A."/>
            <person name="Chapman S.B."/>
            <person name="Chen Z."/>
            <person name="Freedman E."/>
            <person name="Gellesch M."/>
            <person name="Goldberg J."/>
            <person name="Griggs A."/>
            <person name="Gujja S."/>
            <person name="Heilman E."/>
            <person name="Heiman D."/>
            <person name="Howarth C."/>
            <person name="Mehta T."/>
            <person name="Neiman D."/>
            <person name="Pearson M."/>
            <person name="Roberts A."/>
            <person name="Saif S."/>
            <person name="Shea T."/>
            <person name="Shenoy N."/>
            <person name="Sisk P."/>
            <person name="Stolte C."/>
            <person name="Sykes S."/>
            <person name="White J."/>
            <person name="Yandava C."/>
            <person name="Haas B."/>
            <person name="Nusbaum C."/>
            <person name="Birren B."/>
        </authorList>
    </citation>
    <scope>NUCLEOTIDE SEQUENCE</scope>
    <source>
        <strain evidence="3">ATCC 30864</strain>
    </source>
</reference>
<dbReference type="AlphaFoldDB" id="A0A0D2VW79"/>
<dbReference type="InParanoid" id="A0A0D2VW79"/>
<feature type="region of interest" description="Disordered" evidence="1">
    <location>
        <begin position="223"/>
        <end position="306"/>
    </location>
</feature>
<feature type="compositionally biased region" description="Low complexity" evidence="1">
    <location>
        <begin position="512"/>
        <end position="575"/>
    </location>
</feature>
<accession>A0A0D2VW79</accession>
<dbReference type="Proteomes" id="UP000008743">
    <property type="component" value="Unassembled WGS sequence"/>
</dbReference>
<feature type="compositionally biased region" description="Acidic residues" evidence="1">
    <location>
        <begin position="447"/>
        <end position="501"/>
    </location>
</feature>
<dbReference type="EMBL" id="KE346369">
    <property type="protein sequence ID" value="KJE95787.1"/>
    <property type="molecule type" value="Genomic_DNA"/>
</dbReference>
<sequence>MLCKADEEGATSRAGVLADGRNTFATNSSRTLFCVPFPPPFPIADNDLHPKAKAATTNPWTQNRWPTAARTAEASTRALAPKRTCFNLQLAFNIFPPKVCPCALKGPPIWEQFRSLFLHKTQKPHFVIFFTRTRQPPVAPRSLDSPTNTTTMTTAVLPPMSEITPLLKDVVDNADSSQVTVADVLRAVENKMSLAEGTFKEDPEMNEQLCAYIDSLLGAHTNPDSPIDKTIHGMDSPASDGENDDQAANKTADTPDSGCSTPMQMDPAAEKPAATKASAKKAAGNKTPSKGQADAPTTTEWDEAEEATTVEHLKKCVKLTGSRKTFAKELAGKTPEEQCEVLANALTEMGVASPITLARCTEFKTAQAAAKAASAATSSADESESAETIAAAAAAKRAAAQIASIDVDASNILTEASGGRARRATAQRTLELMRKVSESAQAKIEGSDDEEDGNAGEDDDDDANEEDDDDDDAAEEEEDEDDDEEEDEDDVADEEEEEDDEPTRKKSKSAKKQPSSSPAKKPAAATSKSPSSSAKKSPAAKSPAGAPKAASPASKATTAASKAKSPAKAPATAAAKAKKATTDDMEVDDDDSAASSKNKKQATSDEEGDTAEADNAGEDEEADEEAPKKKAAAPKKVAPATKKPAASPAATTTAKPAIGGGGIKPQIGTPRKGLGAGRPLGARAGFTPPSRVAPAATPTNTPTKGVKRAAKSGDNQEDDEEEGSPSKKSRCSDDDEDDEGNERRRRDAEYEDC</sequence>
<feature type="region of interest" description="Disordered" evidence="1">
    <location>
        <begin position="433"/>
        <end position="753"/>
    </location>
</feature>
<name>A0A0D2VW79_CAPO3</name>
<feature type="compositionally biased region" description="Low complexity" evidence="1">
    <location>
        <begin position="270"/>
        <end position="286"/>
    </location>
</feature>
<organism evidence="2 3">
    <name type="scientific">Capsaspora owczarzaki (strain ATCC 30864)</name>
    <dbReference type="NCBI Taxonomy" id="595528"/>
    <lineage>
        <taxon>Eukaryota</taxon>
        <taxon>Filasterea</taxon>
        <taxon>Capsaspora</taxon>
    </lineage>
</organism>
<feature type="compositionally biased region" description="Low complexity" evidence="1">
    <location>
        <begin position="634"/>
        <end position="657"/>
    </location>
</feature>